<dbReference type="AlphaFoldDB" id="A0A2J6SVF1"/>
<evidence type="ECO:0000313" key="2">
    <source>
        <dbReference type="EMBL" id="PMD54747.1"/>
    </source>
</evidence>
<dbReference type="InterPro" id="IPR045518">
    <property type="entry name" value="2EXR"/>
</dbReference>
<dbReference type="EMBL" id="KZ613859">
    <property type="protein sequence ID" value="PMD54747.1"/>
    <property type="molecule type" value="Genomic_DNA"/>
</dbReference>
<evidence type="ECO:0000259" key="1">
    <source>
        <dbReference type="Pfam" id="PF20150"/>
    </source>
</evidence>
<organism evidence="2 3">
    <name type="scientific">Hyaloscypha bicolor E</name>
    <dbReference type="NCBI Taxonomy" id="1095630"/>
    <lineage>
        <taxon>Eukaryota</taxon>
        <taxon>Fungi</taxon>
        <taxon>Dikarya</taxon>
        <taxon>Ascomycota</taxon>
        <taxon>Pezizomycotina</taxon>
        <taxon>Leotiomycetes</taxon>
        <taxon>Helotiales</taxon>
        <taxon>Hyaloscyphaceae</taxon>
        <taxon>Hyaloscypha</taxon>
        <taxon>Hyaloscypha bicolor</taxon>
    </lineage>
</organism>
<proteinExistence type="predicted"/>
<dbReference type="Pfam" id="PF20150">
    <property type="entry name" value="2EXR"/>
    <property type="match status" value="1"/>
</dbReference>
<reference evidence="2 3" key="1">
    <citation type="submission" date="2016-04" db="EMBL/GenBank/DDBJ databases">
        <title>A degradative enzymes factory behind the ericoid mycorrhizal symbiosis.</title>
        <authorList>
            <consortium name="DOE Joint Genome Institute"/>
            <person name="Martino E."/>
            <person name="Morin E."/>
            <person name="Grelet G."/>
            <person name="Kuo A."/>
            <person name="Kohler A."/>
            <person name="Daghino S."/>
            <person name="Barry K."/>
            <person name="Choi C."/>
            <person name="Cichocki N."/>
            <person name="Clum A."/>
            <person name="Copeland A."/>
            <person name="Hainaut M."/>
            <person name="Haridas S."/>
            <person name="Labutti K."/>
            <person name="Lindquist E."/>
            <person name="Lipzen A."/>
            <person name="Khouja H.-R."/>
            <person name="Murat C."/>
            <person name="Ohm R."/>
            <person name="Olson A."/>
            <person name="Spatafora J."/>
            <person name="Veneault-Fourrey C."/>
            <person name="Henrissat B."/>
            <person name="Grigoriev I."/>
            <person name="Martin F."/>
            <person name="Perotto S."/>
        </authorList>
    </citation>
    <scope>NUCLEOTIDE SEQUENCE [LARGE SCALE GENOMIC DNA]</scope>
    <source>
        <strain evidence="2 3">E</strain>
    </source>
</reference>
<keyword evidence="3" id="KW-1185">Reference proteome</keyword>
<evidence type="ECO:0000313" key="3">
    <source>
        <dbReference type="Proteomes" id="UP000235371"/>
    </source>
</evidence>
<sequence length="278" mass="31982">MSMDKSFMLFPNLPTELRLKIWRLTLPLFTRVLEAKPHKPWSTTTQRSRTPKWTITPTTNTTLLSINQESRNELKKFYSAPFNPDNVFPSYGSKIDFRLHCRVGPDTEPYSEIAGLRFNYEFDTLFLDITDLCYLWPRIYTFSTLLESVFGDSYPEAQQKLRSLAGSEDFWDTIVLQENELEEKVLENFVSMEENIVVFEQGILGRDDILVRFEDVEEIEWAGQERLYLDQFPRVEGVLVKSCRGVGNKELGLLEVTNKWNFGSFGQGGGSSPASSGV</sequence>
<dbReference type="OrthoDB" id="3553482at2759"/>
<protein>
    <recommendedName>
        <fullName evidence="1">2EXR domain-containing protein</fullName>
    </recommendedName>
</protein>
<dbReference type="PANTHER" id="PTHR35910">
    <property type="entry name" value="2EXR DOMAIN-CONTAINING PROTEIN"/>
    <property type="match status" value="1"/>
</dbReference>
<accession>A0A2J6SVF1</accession>
<dbReference type="PANTHER" id="PTHR35910:SF6">
    <property type="entry name" value="2EXR DOMAIN-CONTAINING PROTEIN"/>
    <property type="match status" value="1"/>
</dbReference>
<dbReference type="InParanoid" id="A0A2J6SVF1"/>
<dbReference type="GeneID" id="36596015"/>
<dbReference type="Proteomes" id="UP000235371">
    <property type="component" value="Unassembled WGS sequence"/>
</dbReference>
<dbReference type="RefSeq" id="XP_024731651.1">
    <property type="nucleotide sequence ID" value="XM_024887939.1"/>
</dbReference>
<name>A0A2J6SVF1_9HELO</name>
<gene>
    <name evidence="2" type="ORF">K444DRAFT_697877</name>
</gene>
<feature type="domain" description="2EXR" evidence="1">
    <location>
        <begin position="7"/>
        <end position="125"/>
    </location>
</feature>